<sequence>MNWIKLENSAQLEEIKQKPFALVFKHSTRCSISSTALDRLQRAWKNDEIQEISLYFLDLLRFREISNQIAQEFGVEHQSPQVIVLQNGKVIYHNSHYGIDYEEIKNQVNAKSLV</sequence>
<dbReference type="Pfam" id="PF11009">
    <property type="entry name" value="BrxC"/>
    <property type="match status" value="1"/>
</dbReference>
<keyword evidence="2" id="KW-1185">Reference proteome</keyword>
<protein>
    <submittedName>
        <fullName evidence="1">Bacillithiol system protein YtxJ</fullName>
    </submittedName>
</protein>
<dbReference type="NCBIfam" id="TIGR04019">
    <property type="entry name" value="B_thiol_YtxJ"/>
    <property type="match status" value="1"/>
</dbReference>
<evidence type="ECO:0000313" key="2">
    <source>
        <dbReference type="Proteomes" id="UP000233387"/>
    </source>
</evidence>
<dbReference type="RefSeq" id="WP_101359514.1">
    <property type="nucleotide sequence ID" value="NZ_NKXO01000041.1"/>
</dbReference>
<name>A0A2N3I9G2_9BACT</name>
<dbReference type="Gene3D" id="3.40.30.10">
    <property type="entry name" value="Glutaredoxin"/>
    <property type="match status" value="1"/>
</dbReference>
<reference evidence="1 2" key="1">
    <citation type="submission" date="2017-06" db="EMBL/GenBank/DDBJ databases">
        <title>Raineya orbicola gen. nov., sp. nov. a slightly thermophilic bacterium of the phylum Bacteroidetes and the description of Raineyaceae fam. nov.</title>
        <authorList>
            <person name="Albuquerque L."/>
            <person name="Polonia A.R.M."/>
            <person name="Barroso C."/>
            <person name="Froufe H.J.C."/>
            <person name="Lage O."/>
            <person name="Lobo-Da-Cunha A."/>
            <person name="Egas C."/>
            <person name="Da Costa M.S."/>
        </authorList>
    </citation>
    <scope>NUCLEOTIDE SEQUENCE [LARGE SCALE GENOMIC DNA]</scope>
    <source>
        <strain evidence="1 2">SPSPC-11</strain>
    </source>
</reference>
<dbReference type="SUPFAM" id="SSF52833">
    <property type="entry name" value="Thioredoxin-like"/>
    <property type="match status" value="1"/>
</dbReference>
<dbReference type="Proteomes" id="UP000233387">
    <property type="component" value="Unassembled WGS sequence"/>
</dbReference>
<organism evidence="1 2">
    <name type="scientific">Raineya orbicola</name>
    <dbReference type="NCBI Taxonomy" id="2016530"/>
    <lineage>
        <taxon>Bacteria</taxon>
        <taxon>Pseudomonadati</taxon>
        <taxon>Bacteroidota</taxon>
        <taxon>Cytophagia</taxon>
        <taxon>Cytophagales</taxon>
        <taxon>Raineyaceae</taxon>
        <taxon>Raineya</taxon>
    </lineage>
</organism>
<dbReference type="InterPro" id="IPR036249">
    <property type="entry name" value="Thioredoxin-like_sf"/>
</dbReference>
<proteinExistence type="predicted"/>
<gene>
    <name evidence="1" type="ORF">Rain11_2251</name>
</gene>
<accession>A0A2N3I9G2</accession>
<evidence type="ECO:0000313" key="1">
    <source>
        <dbReference type="EMBL" id="PKQ66863.1"/>
    </source>
</evidence>
<dbReference type="AlphaFoldDB" id="A0A2N3I9G2"/>
<dbReference type="OrthoDB" id="677051at2"/>
<dbReference type="InterPro" id="IPR022551">
    <property type="entry name" value="BrxC"/>
</dbReference>
<comment type="caution">
    <text evidence="1">The sequence shown here is derived from an EMBL/GenBank/DDBJ whole genome shotgun (WGS) entry which is preliminary data.</text>
</comment>
<dbReference type="EMBL" id="NKXO01000041">
    <property type="protein sequence ID" value="PKQ66863.1"/>
    <property type="molecule type" value="Genomic_DNA"/>
</dbReference>